<dbReference type="GO" id="GO:0005886">
    <property type="term" value="C:plasma membrane"/>
    <property type="evidence" value="ECO:0007669"/>
    <property type="project" value="UniProtKB-SubCell"/>
</dbReference>
<evidence type="ECO:0000256" key="10">
    <source>
        <dbReference type="ARBA" id="ARBA00034269"/>
    </source>
</evidence>
<evidence type="ECO:0000256" key="5">
    <source>
        <dbReference type="ARBA" id="ARBA00022692"/>
    </source>
</evidence>
<dbReference type="InterPro" id="IPR004488">
    <property type="entry name" value="Mg/Co-transport_prot_CorA"/>
</dbReference>
<dbReference type="PANTHER" id="PTHR46494">
    <property type="entry name" value="CORA FAMILY METAL ION TRANSPORTER (EUROFUNG)"/>
    <property type="match status" value="1"/>
</dbReference>
<accession>A0A4P7C2F8</accession>
<keyword evidence="5 12" id="KW-0812">Transmembrane</keyword>
<evidence type="ECO:0000256" key="6">
    <source>
        <dbReference type="ARBA" id="ARBA00022842"/>
    </source>
</evidence>
<dbReference type="KEGG" id="nwr:E3U44_11535"/>
<evidence type="ECO:0000256" key="7">
    <source>
        <dbReference type="ARBA" id="ARBA00022989"/>
    </source>
</evidence>
<dbReference type="OrthoDB" id="9803416at2"/>
<comment type="catalytic activity">
    <reaction evidence="10">
        <text>Mg(2+)(in) = Mg(2+)(out)</text>
        <dbReference type="Rhea" id="RHEA:29827"/>
        <dbReference type="ChEBI" id="CHEBI:18420"/>
    </reaction>
</comment>
<evidence type="ECO:0000256" key="9">
    <source>
        <dbReference type="ARBA" id="ARBA00023136"/>
    </source>
</evidence>
<evidence type="ECO:0000313" key="14">
    <source>
        <dbReference type="Proteomes" id="UP000294325"/>
    </source>
</evidence>
<gene>
    <name evidence="12 13" type="primary">corA</name>
    <name evidence="13" type="ORF">E3U44_11535</name>
</gene>
<dbReference type="AlphaFoldDB" id="A0A4P7C2F8"/>
<comment type="function">
    <text evidence="11">Mediates influx of magnesium ions. Alternates between open and closed states. Activated by low cytoplasmic Mg(2+) levels. Inactive when cytoplasmic Mg(2+) levels are high.</text>
</comment>
<evidence type="ECO:0000256" key="1">
    <source>
        <dbReference type="ARBA" id="ARBA00004651"/>
    </source>
</evidence>
<keyword evidence="4 12" id="KW-1003">Cell membrane</keyword>
<keyword evidence="9 12" id="KW-0472">Membrane</keyword>
<dbReference type="FunFam" id="1.20.58.340:FF:000004">
    <property type="entry name" value="Magnesium transport protein CorA"/>
    <property type="match status" value="1"/>
</dbReference>
<protein>
    <recommendedName>
        <fullName evidence="12">Magnesium transport protein CorA</fullName>
    </recommendedName>
</protein>
<dbReference type="GO" id="GO:0000287">
    <property type="term" value="F:magnesium ion binding"/>
    <property type="evidence" value="ECO:0007669"/>
    <property type="project" value="TreeGrafter"/>
</dbReference>
<dbReference type="Gene3D" id="3.30.460.20">
    <property type="entry name" value="CorA soluble domain-like"/>
    <property type="match status" value="1"/>
</dbReference>
<dbReference type="GO" id="GO:0015087">
    <property type="term" value="F:cobalt ion transmembrane transporter activity"/>
    <property type="evidence" value="ECO:0007669"/>
    <property type="project" value="UniProtKB-UniRule"/>
</dbReference>
<dbReference type="Gene3D" id="1.20.58.340">
    <property type="entry name" value="Magnesium transport protein CorA, transmembrane region"/>
    <property type="match status" value="2"/>
</dbReference>
<comment type="subcellular location">
    <subcellularLocation>
        <location evidence="1">Cell membrane</location>
        <topology evidence="1">Multi-pass membrane protein</topology>
    </subcellularLocation>
    <subcellularLocation>
        <location evidence="12">Membrane</location>
        <topology evidence="12">Multi-pass membrane protein</topology>
    </subcellularLocation>
</comment>
<keyword evidence="6 12" id="KW-0460">Magnesium</keyword>
<dbReference type="InterPro" id="IPR002523">
    <property type="entry name" value="MgTranspt_CorA/ZnTranspt_ZntB"/>
</dbReference>
<dbReference type="InterPro" id="IPR045863">
    <property type="entry name" value="CorA_TM1_TM2"/>
</dbReference>
<dbReference type="EMBL" id="CP038033">
    <property type="protein sequence ID" value="QBQ55072.1"/>
    <property type="molecule type" value="Genomic_DNA"/>
</dbReference>
<evidence type="ECO:0000256" key="2">
    <source>
        <dbReference type="ARBA" id="ARBA00009765"/>
    </source>
</evidence>
<comment type="similarity">
    <text evidence="2 12">Belongs to the CorA metal ion transporter (MIT) (TC 1.A.35) family.</text>
</comment>
<dbReference type="Proteomes" id="UP000294325">
    <property type="component" value="Chromosome"/>
</dbReference>
<sequence length="330" mass="37865">MRHLTDRRDHAHNCVAYEEGKKIADITKSDIHIYLSKPSCFVWVALKDPTPEELFEMQHEFNLHELAVEDARHGHQRPKIEEYGNSLFAVLHTLETAGEDMHVGEVNIFVGANYVLSVRNRAKKCFASVRARSEREPRLLKHGSAFVLYALMDAVVDGYFPTLETLEERFEQLEEQIFGKHPIRENIEELYALRQRLITLKHAVAPLHDALGKLYGGRVPEIVSSSQEYFRDIADHLLRIDQSIDSLREMVTTAFSVNLSLITLAENETMKRLAAYAALIAVPTMTAGIYGMNFEHMPELKWTFGYPVTLGVMVILDAYLFYPFRKAKWL</sequence>
<evidence type="ECO:0000256" key="12">
    <source>
        <dbReference type="RuleBase" id="RU362010"/>
    </source>
</evidence>
<dbReference type="PANTHER" id="PTHR46494:SF1">
    <property type="entry name" value="CORA FAMILY METAL ION TRANSPORTER (EUROFUNG)"/>
    <property type="match status" value="1"/>
</dbReference>
<feature type="transmembrane region" description="Helical" evidence="12">
    <location>
        <begin position="304"/>
        <end position="322"/>
    </location>
</feature>
<evidence type="ECO:0000256" key="8">
    <source>
        <dbReference type="ARBA" id="ARBA00023065"/>
    </source>
</evidence>
<dbReference type="GO" id="GO:0050897">
    <property type="term" value="F:cobalt ion binding"/>
    <property type="evidence" value="ECO:0007669"/>
    <property type="project" value="TreeGrafter"/>
</dbReference>
<evidence type="ECO:0000256" key="11">
    <source>
        <dbReference type="ARBA" id="ARBA00045497"/>
    </source>
</evidence>
<proteinExistence type="inferred from homology"/>
<name>A0A4P7C2F8_9GAMM</name>
<evidence type="ECO:0000313" key="13">
    <source>
        <dbReference type="EMBL" id="QBQ55072.1"/>
    </source>
</evidence>
<dbReference type="InterPro" id="IPR045861">
    <property type="entry name" value="CorA_cytoplasmic_dom"/>
</dbReference>
<reference evidence="13 14" key="1">
    <citation type="submission" date="2019-03" db="EMBL/GenBank/DDBJ databases">
        <title>The genome sequence of Nitrosococcus wardiae strain D1FHST reveals the archetypal metabolic capacity of ammonia-oxidizing Gammaproteobacteria.</title>
        <authorList>
            <person name="Wang L."/>
            <person name="Lim C.K."/>
            <person name="Hanson T.E."/>
            <person name="Dang H."/>
            <person name="Klotz M.G."/>
        </authorList>
    </citation>
    <scope>NUCLEOTIDE SEQUENCE [LARGE SCALE GENOMIC DNA]</scope>
    <source>
        <strain evidence="13 14">D1FHS</strain>
    </source>
</reference>
<organism evidence="13 14">
    <name type="scientific">Nitrosococcus wardiae</name>
    <dbReference type="NCBI Taxonomy" id="1814290"/>
    <lineage>
        <taxon>Bacteria</taxon>
        <taxon>Pseudomonadati</taxon>
        <taxon>Pseudomonadota</taxon>
        <taxon>Gammaproteobacteria</taxon>
        <taxon>Chromatiales</taxon>
        <taxon>Chromatiaceae</taxon>
        <taxon>Nitrosococcus</taxon>
    </lineage>
</organism>
<feature type="transmembrane region" description="Helical" evidence="12">
    <location>
        <begin position="273"/>
        <end position="292"/>
    </location>
</feature>
<dbReference type="SUPFAM" id="SSF143865">
    <property type="entry name" value="CorA soluble domain-like"/>
    <property type="match status" value="1"/>
</dbReference>
<keyword evidence="7 12" id="KW-1133">Transmembrane helix</keyword>
<keyword evidence="3 12" id="KW-0813">Transport</keyword>
<keyword evidence="8 12" id="KW-0406">Ion transport</keyword>
<dbReference type="Pfam" id="PF01544">
    <property type="entry name" value="CorA"/>
    <property type="match status" value="1"/>
</dbReference>
<dbReference type="NCBIfam" id="TIGR00383">
    <property type="entry name" value="corA"/>
    <property type="match status" value="1"/>
</dbReference>
<evidence type="ECO:0000256" key="3">
    <source>
        <dbReference type="ARBA" id="ARBA00022448"/>
    </source>
</evidence>
<keyword evidence="14" id="KW-1185">Reference proteome</keyword>
<dbReference type="CDD" id="cd12830">
    <property type="entry name" value="MtCorA-like"/>
    <property type="match status" value="1"/>
</dbReference>
<evidence type="ECO:0000256" key="4">
    <source>
        <dbReference type="ARBA" id="ARBA00022475"/>
    </source>
</evidence>
<dbReference type="GO" id="GO:0015095">
    <property type="term" value="F:magnesium ion transmembrane transporter activity"/>
    <property type="evidence" value="ECO:0007669"/>
    <property type="project" value="UniProtKB-UniRule"/>
</dbReference>
<dbReference type="SUPFAM" id="SSF144083">
    <property type="entry name" value="Magnesium transport protein CorA, transmembrane region"/>
    <property type="match status" value="1"/>
</dbReference>